<dbReference type="Proteomes" id="UP000887581">
    <property type="component" value="Unplaced"/>
</dbReference>
<evidence type="ECO:0000313" key="2">
    <source>
        <dbReference type="WBParaSite" id="sdigi.contig20.g1736.t1"/>
    </source>
</evidence>
<sequence length="61" mass="6933">MVPLPEATPTRTEWDGWVLYTTGMCCEANEQEMIPLCCSSEEGFRLTHPTADSRIETRGRK</sequence>
<protein>
    <submittedName>
        <fullName evidence="2">Uncharacterized protein</fullName>
    </submittedName>
</protein>
<proteinExistence type="predicted"/>
<dbReference type="AlphaFoldDB" id="A0A915PQR9"/>
<organism evidence="1 2">
    <name type="scientific">Setaria digitata</name>
    <dbReference type="NCBI Taxonomy" id="48799"/>
    <lineage>
        <taxon>Eukaryota</taxon>
        <taxon>Metazoa</taxon>
        <taxon>Ecdysozoa</taxon>
        <taxon>Nematoda</taxon>
        <taxon>Chromadorea</taxon>
        <taxon>Rhabditida</taxon>
        <taxon>Spirurina</taxon>
        <taxon>Spiruromorpha</taxon>
        <taxon>Filarioidea</taxon>
        <taxon>Setariidae</taxon>
        <taxon>Setaria</taxon>
    </lineage>
</organism>
<accession>A0A915PQR9</accession>
<dbReference type="WBParaSite" id="sdigi.contig20.g1736.t1">
    <property type="protein sequence ID" value="sdigi.contig20.g1736.t1"/>
    <property type="gene ID" value="sdigi.contig20.g1736"/>
</dbReference>
<reference evidence="2" key="1">
    <citation type="submission" date="2022-11" db="UniProtKB">
        <authorList>
            <consortium name="WormBaseParasite"/>
        </authorList>
    </citation>
    <scope>IDENTIFICATION</scope>
</reference>
<name>A0A915PQR9_9BILA</name>
<keyword evidence="1" id="KW-1185">Reference proteome</keyword>
<evidence type="ECO:0000313" key="1">
    <source>
        <dbReference type="Proteomes" id="UP000887581"/>
    </source>
</evidence>